<proteinExistence type="predicted"/>
<feature type="transmembrane region" description="Helical" evidence="6">
    <location>
        <begin position="12"/>
        <end position="29"/>
    </location>
</feature>
<dbReference type="SUPFAM" id="SSF51306">
    <property type="entry name" value="LexA/Signal peptidase"/>
    <property type="match status" value="1"/>
</dbReference>
<evidence type="ECO:0000256" key="2">
    <source>
        <dbReference type="ARBA" id="ARBA00022692"/>
    </source>
</evidence>
<dbReference type="PANTHER" id="PTHR10806:SF6">
    <property type="entry name" value="SIGNAL PEPTIDASE COMPLEX CATALYTIC SUBUNIT SEC11"/>
    <property type="match status" value="1"/>
</dbReference>
<accession>A0AAW5EZ59</accession>
<sequence length="174" mass="19250">MVKAVTKICNFISVIMVLIVIAIGAVMIVPKVMGNDIYAVMSGSMEPYYHVGSVVIVDKHFTPEEIAVGDPITFRKGDNAIATHRVIEVNEETREFKTKGDANEVEDLAPVPFENVIGKAGMSVPMVGYIPLYMRTMKGIFCIGAYIIVFILLQIIPELLKPEKEEEQSSEKQS</sequence>
<feature type="transmembrane region" description="Helical" evidence="6">
    <location>
        <begin position="139"/>
        <end position="156"/>
    </location>
</feature>
<dbReference type="CDD" id="cd06530">
    <property type="entry name" value="S26_SPase_I"/>
    <property type="match status" value="1"/>
</dbReference>
<dbReference type="NCBIfam" id="TIGR02228">
    <property type="entry name" value="sigpep_I_arch"/>
    <property type="match status" value="1"/>
</dbReference>
<evidence type="ECO:0000313" key="7">
    <source>
        <dbReference type="EMBL" id="MCK0084938.1"/>
    </source>
</evidence>
<evidence type="ECO:0000256" key="4">
    <source>
        <dbReference type="ARBA" id="ARBA00023136"/>
    </source>
</evidence>
<gene>
    <name evidence="7" type="ORF">K5I21_03385</name>
</gene>
<dbReference type="GO" id="GO:0004252">
    <property type="term" value="F:serine-type endopeptidase activity"/>
    <property type="evidence" value="ECO:0007669"/>
    <property type="project" value="UniProtKB-UniRule"/>
</dbReference>
<dbReference type="PANTHER" id="PTHR10806">
    <property type="entry name" value="SIGNAL PEPTIDASE COMPLEX CATALYTIC SUBUNIT SEC11"/>
    <property type="match status" value="1"/>
</dbReference>
<evidence type="ECO:0000313" key="8">
    <source>
        <dbReference type="Proteomes" id="UP001203136"/>
    </source>
</evidence>
<comment type="subcellular location">
    <subcellularLocation>
        <location evidence="1">Membrane</location>
    </subcellularLocation>
</comment>
<dbReference type="GO" id="GO:0016020">
    <property type="term" value="C:membrane"/>
    <property type="evidence" value="ECO:0007669"/>
    <property type="project" value="UniProtKB-SubCell"/>
</dbReference>
<dbReference type="RefSeq" id="WP_021643115.1">
    <property type="nucleotide sequence ID" value="NZ_CABKPP010000005.1"/>
</dbReference>
<dbReference type="GO" id="GO:0006465">
    <property type="term" value="P:signal peptide processing"/>
    <property type="evidence" value="ECO:0007669"/>
    <property type="project" value="UniProtKB-UniRule"/>
</dbReference>
<protein>
    <recommendedName>
        <fullName evidence="5">Signal peptidase I</fullName>
        <ecNumber evidence="5">3.4.21.89</ecNumber>
    </recommendedName>
</protein>
<dbReference type="EMBL" id="JAINVB010000001">
    <property type="protein sequence ID" value="MCK0084938.1"/>
    <property type="molecule type" value="Genomic_DNA"/>
</dbReference>
<dbReference type="InterPro" id="IPR036286">
    <property type="entry name" value="LexA/Signal_pep-like_sf"/>
</dbReference>
<keyword evidence="7" id="KW-0378">Hydrolase</keyword>
<dbReference type="GO" id="GO:0009003">
    <property type="term" value="F:signal peptidase activity"/>
    <property type="evidence" value="ECO:0007669"/>
    <property type="project" value="UniProtKB-EC"/>
</dbReference>
<organism evidence="7 8">
    <name type="scientific">Clostridium symbiosum</name>
    <name type="common">Bacteroides symbiosus</name>
    <dbReference type="NCBI Taxonomy" id="1512"/>
    <lineage>
        <taxon>Bacteria</taxon>
        <taxon>Bacillati</taxon>
        <taxon>Bacillota</taxon>
        <taxon>Clostridia</taxon>
        <taxon>Lachnospirales</taxon>
        <taxon>Lachnospiraceae</taxon>
        <taxon>Otoolea</taxon>
    </lineage>
</organism>
<keyword evidence="4 6" id="KW-0472">Membrane</keyword>
<dbReference type="Gene3D" id="2.10.109.10">
    <property type="entry name" value="Umud Fragment, subunit A"/>
    <property type="match status" value="1"/>
</dbReference>
<dbReference type="AlphaFoldDB" id="A0AAW5EZ59"/>
<name>A0AAW5EZ59_CLOSY</name>
<evidence type="ECO:0000256" key="1">
    <source>
        <dbReference type="ARBA" id="ARBA00004370"/>
    </source>
</evidence>
<dbReference type="InterPro" id="IPR019533">
    <property type="entry name" value="Peptidase_S26"/>
</dbReference>
<evidence type="ECO:0000256" key="3">
    <source>
        <dbReference type="ARBA" id="ARBA00022989"/>
    </source>
</evidence>
<keyword evidence="2 6" id="KW-0812">Transmembrane</keyword>
<evidence type="ECO:0000256" key="5">
    <source>
        <dbReference type="NCBIfam" id="TIGR02228"/>
    </source>
</evidence>
<dbReference type="EC" id="3.4.21.89" evidence="5"/>
<evidence type="ECO:0000256" key="6">
    <source>
        <dbReference type="SAM" id="Phobius"/>
    </source>
</evidence>
<reference evidence="7" key="1">
    <citation type="journal article" date="2022" name="Cell Host Microbe">
        <title>Colonization of the live biotherapeutic product VE303 and modulation of the microbiota and metabolites in healthy volunteers.</title>
        <authorList>
            <person name="Dsouza M."/>
            <person name="Menon R."/>
            <person name="Crossette E."/>
            <person name="Bhattarai S.K."/>
            <person name="Schneider J."/>
            <person name="Kim Y.G."/>
            <person name="Reddy S."/>
            <person name="Caballero S."/>
            <person name="Felix C."/>
            <person name="Cornacchione L."/>
            <person name="Hendrickson J."/>
            <person name="Watson A.R."/>
            <person name="Minot S.S."/>
            <person name="Greenfield N."/>
            <person name="Schopf L."/>
            <person name="Szabady R."/>
            <person name="Patarroyo J."/>
            <person name="Smith W."/>
            <person name="Harrison P."/>
            <person name="Kuijper E.J."/>
            <person name="Kelly C.P."/>
            <person name="Olle B."/>
            <person name="Bobilev D."/>
            <person name="Silber J.L."/>
            <person name="Bucci V."/>
            <person name="Roberts B."/>
            <person name="Faith J."/>
            <person name="Norman J.M."/>
        </authorList>
    </citation>
    <scope>NUCLEOTIDE SEQUENCE</scope>
    <source>
        <strain evidence="7">VE303-04</strain>
    </source>
</reference>
<dbReference type="PRINTS" id="PR00728">
    <property type="entry name" value="SIGNALPTASE"/>
</dbReference>
<dbReference type="InterPro" id="IPR001733">
    <property type="entry name" value="Peptidase_S26B"/>
</dbReference>
<comment type="caution">
    <text evidence="7">The sequence shown here is derived from an EMBL/GenBank/DDBJ whole genome shotgun (WGS) entry which is preliminary data.</text>
</comment>
<dbReference type="Proteomes" id="UP001203136">
    <property type="component" value="Unassembled WGS sequence"/>
</dbReference>
<keyword evidence="3 6" id="KW-1133">Transmembrane helix</keyword>